<evidence type="ECO:0000313" key="1">
    <source>
        <dbReference type="EMBL" id="KAG0007929.1"/>
    </source>
</evidence>
<sequence length="56" mass="6480">MVLDQIVNGEKNVTFPKYQGSSPLHERLFELAVTSLESYLEQQDQSLLKDAQYSQY</sequence>
<dbReference type="AlphaFoldDB" id="A0A9P6MN95"/>
<evidence type="ECO:0000313" key="2">
    <source>
        <dbReference type="Proteomes" id="UP000703661"/>
    </source>
</evidence>
<accession>A0A9P6MN95</accession>
<protein>
    <submittedName>
        <fullName evidence="1">Uncharacterized protein</fullName>
    </submittedName>
</protein>
<name>A0A9P6MN95_9FUNG</name>
<keyword evidence="2" id="KW-1185">Reference proteome</keyword>
<proteinExistence type="predicted"/>
<gene>
    <name evidence="1" type="ORF">BGZ80_004062</name>
</gene>
<dbReference type="OrthoDB" id="2437116at2759"/>
<reference evidence="1" key="1">
    <citation type="journal article" date="2020" name="Fungal Divers.">
        <title>Resolving the Mortierellaceae phylogeny through synthesis of multi-gene phylogenetics and phylogenomics.</title>
        <authorList>
            <person name="Vandepol N."/>
            <person name="Liber J."/>
            <person name="Desiro A."/>
            <person name="Na H."/>
            <person name="Kennedy M."/>
            <person name="Barry K."/>
            <person name="Grigoriev I.V."/>
            <person name="Miller A.N."/>
            <person name="O'Donnell K."/>
            <person name="Stajich J.E."/>
            <person name="Bonito G."/>
        </authorList>
    </citation>
    <scope>NUCLEOTIDE SEQUENCE</scope>
    <source>
        <strain evidence="1">NRRL 2769</strain>
    </source>
</reference>
<dbReference type="Proteomes" id="UP000703661">
    <property type="component" value="Unassembled WGS sequence"/>
</dbReference>
<dbReference type="EMBL" id="JAAAID010002114">
    <property type="protein sequence ID" value="KAG0007929.1"/>
    <property type="molecule type" value="Genomic_DNA"/>
</dbReference>
<comment type="caution">
    <text evidence="1">The sequence shown here is derived from an EMBL/GenBank/DDBJ whole genome shotgun (WGS) entry which is preliminary data.</text>
</comment>
<organism evidence="1 2">
    <name type="scientific">Entomortierella chlamydospora</name>
    <dbReference type="NCBI Taxonomy" id="101097"/>
    <lineage>
        <taxon>Eukaryota</taxon>
        <taxon>Fungi</taxon>
        <taxon>Fungi incertae sedis</taxon>
        <taxon>Mucoromycota</taxon>
        <taxon>Mortierellomycotina</taxon>
        <taxon>Mortierellomycetes</taxon>
        <taxon>Mortierellales</taxon>
        <taxon>Mortierellaceae</taxon>
        <taxon>Entomortierella</taxon>
    </lineage>
</organism>